<keyword evidence="5 17" id="KW-0812">Transmembrane</keyword>
<dbReference type="GO" id="GO:0016342">
    <property type="term" value="C:catenin complex"/>
    <property type="evidence" value="ECO:0007669"/>
    <property type="project" value="TreeGrafter"/>
</dbReference>
<evidence type="ECO:0000256" key="13">
    <source>
        <dbReference type="ARBA" id="ARBA00023180"/>
    </source>
</evidence>
<dbReference type="FunFam" id="2.60.40.60:FF:000024">
    <property type="entry name" value="FAT atypical cadherin 3"/>
    <property type="match status" value="2"/>
</dbReference>
<feature type="compositionally biased region" description="Basic and acidic residues" evidence="16">
    <location>
        <begin position="4430"/>
        <end position="4441"/>
    </location>
</feature>
<dbReference type="InterPro" id="IPR039808">
    <property type="entry name" value="Cadherin"/>
</dbReference>
<keyword evidence="10 17" id="KW-1133">Transmembrane helix</keyword>
<feature type="domain" description="Cadherin" evidence="20">
    <location>
        <begin position="2037"/>
        <end position="2138"/>
    </location>
</feature>
<dbReference type="GO" id="GO:0044331">
    <property type="term" value="P:cell-cell adhesion mediated by cadherin"/>
    <property type="evidence" value="ECO:0007669"/>
    <property type="project" value="TreeGrafter"/>
</dbReference>
<proteinExistence type="predicted"/>
<dbReference type="FunFam" id="2.60.40.60:FF:000186">
    <property type="entry name" value="FAT atypical cadherin 2"/>
    <property type="match status" value="1"/>
</dbReference>
<dbReference type="FunFam" id="2.60.40.60:FF:000010">
    <property type="entry name" value="Cadherin EGF LAG seven-pass G-type receptor 3"/>
    <property type="match status" value="2"/>
</dbReference>
<dbReference type="EMBL" id="JARAKH010000012">
    <property type="protein sequence ID" value="KAK8398555.1"/>
    <property type="molecule type" value="Genomic_DNA"/>
</dbReference>
<feature type="disulfide bond" evidence="15">
    <location>
        <begin position="4258"/>
        <end position="4267"/>
    </location>
</feature>
<dbReference type="PROSITE" id="PS00022">
    <property type="entry name" value="EGF_1"/>
    <property type="match status" value="4"/>
</dbReference>
<dbReference type="PROSITE" id="PS00232">
    <property type="entry name" value="CADHERIN_1"/>
    <property type="match status" value="16"/>
</dbReference>
<feature type="domain" description="Cadherin" evidence="20">
    <location>
        <begin position="1932"/>
        <end position="2036"/>
    </location>
</feature>
<feature type="region of interest" description="Disordered" evidence="16">
    <location>
        <begin position="1"/>
        <end position="25"/>
    </location>
</feature>
<feature type="domain" description="Cadherin" evidence="20">
    <location>
        <begin position="2978"/>
        <end position="3082"/>
    </location>
</feature>
<dbReference type="SUPFAM" id="SSF57196">
    <property type="entry name" value="EGF/Laminin"/>
    <property type="match status" value="4"/>
</dbReference>
<dbReference type="GO" id="GO:0098858">
    <property type="term" value="C:actin-based cell projection"/>
    <property type="evidence" value="ECO:0007669"/>
    <property type="project" value="UniProtKB-ARBA"/>
</dbReference>
<feature type="domain" description="Cadherin" evidence="20">
    <location>
        <begin position="1501"/>
        <end position="1610"/>
    </location>
</feature>
<evidence type="ECO:0000256" key="14">
    <source>
        <dbReference type="PROSITE-ProRule" id="PRU00043"/>
    </source>
</evidence>
<dbReference type="PRINTS" id="PR00205">
    <property type="entry name" value="CADHERIN"/>
</dbReference>
<dbReference type="SMART" id="SM00181">
    <property type="entry name" value="EGF"/>
    <property type="match status" value="6"/>
</dbReference>
<feature type="domain" description="Cadherin" evidence="20">
    <location>
        <begin position="513"/>
        <end position="618"/>
    </location>
</feature>
<dbReference type="GO" id="GO:0016339">
    <property type="term" value="P:calcium-dependent cell-cell adhesion via plasma membrane cell adhesion molecules"/>
    <property type="evidence" value="ECO:0007669"/>
    <property type="project" value="TreeGrafter"/>
</dbReference>
<feature type="domain" description="Cadherin" evidence="20">
    <location>
        <begin position="1100"/>
        <end position="1197"/>
    </location>
</feature>
<feature type="domain" description="Cadherin" evidence="20">
    <location>
        <begin position="2240"/>
        <end position="2340"/>
    </location>
</feature>
<dbReference type="Pfam" id="PF00008">
    <property type="entry name" value="EGF"/>
    <property type="match status" value="3"/>
</dbReference>
<dbReference type="GO" id="GO:0007163">
    <property type="term" value="P:establishment or maintenance of cell polarity"/>
    <property type="evidence" value="ECO:0007669"/>
    <property type="project" value="UniProtKB-ARBA"/>
</dbReference>
<feature type="domain" description="Cadherin" evidence="20">
    <location>
        <begin position="3617"/>
        <end position="3713"/>
    </location>
</feature>
<dbReference type="SMART" id="SM00282">
    <property type="entry name" value="LamG"/>
    <property type="match status" value="1"/>
</dbReference>
<dbReference type="PANTHER" id="PTHR24027">
    <property type="entry name" value="CADHERIN-23"/>
    <property type="match status" value="1"/>
</dbReference>
<dbReference type="CDD" id="cd00110">
    <property type="entry name" value="LamG"/>
    <property type="match status" value="1"/>
</dbReference>
<dbReference type="GO" id="GO:0035239">
    <property type="term" value="P:tube morphogenesis"/>
    <property type="evidence" value="ECO:0007669"/>
    <property type="project" value="UniProtKB-ARBA"/>
</dbReference>
<evidence type="ECO:0000256" key="9">
    <source>
        <dbReference type="ARBA" id="ARBA00022889"/>
    </source>
</evidence>
<feature type="domain" description="EGF-like" evidence="19">
    <location>
        <begin position="4120"/>
        <end position="4156"/>
    </location>
</feature>
<dbReference type="FunFam" id="2.60.40.60:FF:000013">
    <property type="entry name" value="Cadherin EGF LAG seven-pass G-type receptor"/>
    <property type="match status" value="1"/>
</dbReference>
<evidence type="ECO:0000256" key="4">
    <source>
        <dbReference type="ARBA" id="ARBA00022536"/>
    </source>
</evidence>
<keyword evidence="4 15" id="KW-0245">EGF-like domain</keyword>
<feature type="domain" description="EGF-like" evidence="19">
    <location>
        <begin position="4158"/>
        <end position="4194"/>
    </location>
</feature>
<dbReference type="GO" id="GO:0000902">
    <property type="term" value="P:cell morphogenesis"/>
    <property type="evidence" value="ECO:0007669"/>
    <property type="project" value="TreeGrafter"/>
</dbReference>
<dbReference type="PROSITE" id="PS01187">
    <property type="entry name" value="EGF_CA"/>
    <property type="match status" value="1"/>
</dbReference>
<feature type="domain" description="Cadherin" evidence="20">
    <location>
        <begin position="2139"/>
        <end position="2239"/>
    </location>
</feature>
<feature type="disulfide bond" evidence="15">
    <location>
        <begin position="4184"/>
        <end position="4193"/>
    </location>
</feature>
<evidence type="ECO:0000256" key="12">
    <source>
        <dbReference type="ARBA" id="ARBA00023157"/>
    </source>
</evidence>
<feature type="domain" description="Cadherin" evidence="20">
    <location>
        <begin position="2784"/>
        <end position="2869"/>
    </location>
</feature>
<keyword evidence="9" id="KW-0130">Cell adhesion</keyword>
<dbReference type="PROSITE" id="PS50268">
    <property type="entry name" value="CADHERIN_2"/>
    <property type="match status" value="34"/>
</dbReference>
<keyword evidence="13" id="KW-0325">Glycoprotein</keyword>
<dbReference type="Pfam" id="PF00028">
    <property type="entry name" value="Cadherin"/>
    <property type="match status" value="29"/>
</dbReference>
<feature type="domain" description="Cadherin" evidence="20">
    <location>
        <begin position="406"/>
        <end position="512"/>
    </location>
</feature>
<feature type="transmembrane region" description="Helical" evidence="17">
    <location>
        <begin position="4288"/>
        <end position="4308"/>
    </location>
</feature>
<evidence type="ECO:0000256" key="17">
    <source>
        <dbReference type="SAM" id="Phobius"/>
    </source>
</evidence>
<dbReference type="PROSITE" id="PS50025">
    <property type="entry name" value="LAM_G_DOMAIN"/>
    <property type="match status" value="1"/>
</dbReference>
<dbReference type="GO" id="GO:0034332">
    <property type="term" value="P:adherens junction organization"/>
    <property type="evidence" value="ECO:0007669"/>
    <property type="project" value="TreeGrafter"/>
</dbReference>
<feature type="region of interest" description="Disordered" evidence="16">
    <location>
        <begin position="4351"/>
        <end position="4372"/>
    </location>
</feature>
<evidence type="ECO:0000259" key="18">
    <source>
        <dbReference type="PROSITE" id="PS50025"/>
    </source>
</evidence>
<feature type="domain" description="Cadherin" evidence="20">
    <location>
        <begin position="881"/>
        <end position="984"/>
    </location>
</feature>
<dbReference type="SUPFAM" id="SSF49899">
    <property type="entry name" value="Concanavalin A-like lectins/glucanases"/>
    <property type="match status" value="1"/>
</dbReference>
<dbReference type="InterPro" id="IPR018097">
    <property type="entry name" value="EGF_Ca-bd_CS"/>
</dbReference>
<feature type="region of interest" description="Disordered" evidence="16">
    <location>
        <begin position="4528"/>
        <end position="4566"/>
    </location>
</feature>
<feature type="domain" description="EGF-like" evidence="19">
    <location>
        <begin position="4232"/>
        <end position="4268"/>
    </location>
</feature>
<dbReference type="GO" id="GO:0045296">
    <property type="term" value="F:cadherin binding"/>
    <property type="evidence" value="ECO:0007669"/>
    <property type="project" value="TreeGrafter"/>
</dbReference>
<comment type="caution">
    <text evidence="15">Lacks conserved residue(s) required for the propagation of feature annotation.</text>
</comment>
<keyword evidence="7" id="KW-0677">Repeat</keyword>
<dbReference type="FunFam" id="2.60.40.60:FF:000015">
    <property type="entry name" value="FAT atypical cadherin 1"/>
    <property type="match status" value="2"/>
</dbReference>
<keyword evidence="8 14" id="KW-0106">Calcium</keyword>
<evidence type="ECO:0000256" key="3">
    <source>
        <dbReference type="ARBA" id="ARBA00022475"/>
    </source>
</evidence>
<dbReference type="FunFam" id="2.60.40.60:FF:000032">
    <property type="entry name" value="FAT atypical cadherin 1"/>
    <property type="match status" value="1"/>
</dbReference>
<evidence type="ECO:0000256" key="15">
    <source>
        <dbReference type="PROSITE-ProRule" id="PRU00076"/>
    </source>
</evidence>
<evidence type="ECO:0000256" key="8">
    <source>
        <dbReference type="ARBA" id="ARBA00022837"/>
    </source>
</evidence>
<feature type="domain" description="Cadherin" evidence="20">
    <location>
        <begin position="3286"/>
        <end position="3390"/>
    </location>
</feature>
<feature type="domain" description="Cadherin" evidence="20">
    <location>
        <begin position="1193"/>
        <end position="1293"/>
    </location>
</feature>
<dbReference type="FunFam" id="2.60.40.60:FF:000033">
    <property type="entry name" value="FAT atypical cadherin 1"/>
    <property type="match status" value="2"/>
</dbReference>
<comment type="subcellular location">
    <subcellularLocation>
        <location evidence="1">Cell membrane</location>
        <topology evidence="1">Single-pass membrane protein</topology>
    </subcellularLocation>
    <subcellularLocation>
        <location evidence="2">Membrane</location>
        <topology evidence="2">Single-pass type I membrane protein</topology>
    </subcellularLocation>
</comment>
<dbReference type="GO" id="GO:0007043">
    <property type="term" value="P:cell-cell junction assembly"/>
    <property type="evidence" value="ECO:0007669"/>
    <property type="project" value="TreeGrafter"/>
</dbReference>
<dbReference type="Gene3D" id="2.10.25.10">
    <property type="entry name" value="Laminin"/>
    <property type="match status" value="5"/>
</dbReference>
<feature type="domain" description="EGF-like" evidence="19">
    <location>
        <begin position="4195"/>
        <end position="4230"/>
    </location>
</feature>
<dbReference type="CDD" id="cd00054">
    <property type="entry name" value="EGF_CA"/>
    <property type="match status" value="5"/>
</dbReference>
<feature type="region of interest" description="Disordered" evidence="16">
    <location>
        <begin position="4412"/>
        <end position="4445"/>
    </location>
</feature>
<evidence type="ECO:0000259" key="20">
    <source>
        <dbReference type="PROSITE" id="PS50268"/>
    </source>
</evidence>
<feature type="domain" description="Cadherin" evidence="20">
    <location>
        <begin position="630"/>
        <end position="727"/>
    </location>
</feature>
<dbReference type="Proteomes" id="UP001487740">
    <property type="component" value="Unassembled WGS sequence"/>
</dbReference>
<evidence type="ECO:0000256" key="1">
    <source>
        <dbReference type="ARBA" id="ARBA00004162"/>
    </source>
</evidence>
<feature type="domain" description="EGF-like" evidence="19">
    <location>
        <begin position="3876"/>
        <end position="3915"/>
    </location>
</feature>
<dbReference type="FunFam" id="2.60.40.60:FF:000020">
    <property type="entry name" value="Dachsous cadherin-related 1b"/>
    <property type="match status" value="3"/>
</dbReference>
<feature type="compositionally biased region" description="Polar residues" evidence="16">
    <location>
        <begin position="4528"/>
        <end position="4540"/>
    </location>
</feature>
<feature type="domain" description="Cadherin" evidence="20">
    <location>
        <begin position="2444"/>
        <end position="2545"/>
    </location>
</feature>
<dbReference type="GO" id="GO:0007156">
    <property type="term" value="P:homophilic cell adhesion via plasma membrane adhesion molecules"/>
    <property type="evidence" value="ECO:0007669"/>
    <property type="project" value="InterPro"/>
</dbReference>
<dbReference type="FunFam" id="2.60.40.60:FF:000021">
    <property type="entry name" value="FAT atypical cadherin 1"/>
    <property type="match status" value="2"/>
</dbReference>
<reference evidence="21 22" key="1">
    <citation type="submission" date="2023-03" db="EMBL/GenBank/DDBJ databases">
        <title>High-quality genome of Scylla paramamosain provides insights in environmental adaptation.</title>
        <authorList>
            <person name="Zhang L."/>
        </authorList>
    </citation>
    <scope>NUCLEOTIDE SEQUENCE [LARGE SCALE GENOMIC DNA]</scope>
    <source>
        <strain evidence="21">LZ_2023a</strain>
        <tissue evidence="21">Muscle</tissue>
    </source>
</reference>
<evidence type="ECO:0000256" key="2">
    <source>
        <dbReference type="ARBA" id="ARBA00004479"/>
    </source>
</evidence>
<dbReference type="FunFam" id="2.60.40.60:FF:000053">
    <property type="entry name" value="FAT atypical cadherin 3"/>
    <property type="match status" value="1"/>
</dbReference>
<feature type="domain" description="Cadherin" evidence="20">
    <location>
        <begin position="2546"/>
        <end position="2647"/>
    </location>
</feature>
<name>A0AAW0UFZ8_SCYPA</name>
<organism evidence="21 22">
    <name type="scientific">Scylla paramamosain</name>
    <name type="common">Mud crab</name>
    <dbReference type="NCBI Taxonomy" id="85552"/>
    <lineage>
        <taxon>Eukaryota</taxon>
        <taxon>Metazoa</taxon>
        <taxon>Ecdysozoa</taxon>
        <taxon>Arthropoda</taxon>
        <taxon>Crustacea</taxon>
        <taxon>Multicrustacea</taxon>
        <taxon>Malacostraca</taxon>
        <taxon>Eumalacostraca</taxon>
        <taxon>Eucarida</taxon>
        <taxon>Decapoda</taxon>
        <taxon>Pleocyemata</taxon>
        <taxon>Brachyura</taxon>
        <taxon>Eubrachyura</taxon>
        <taxon>Portunoidea</taxon>
        <taxon>Portunidae</taxon>
        <taxon>Portuninae</taxon>
        <taxon>Scylla</taxon>
    </lineage>
</organism>
<dbReference type="Gene3D" id="2.60.40.60">
    <property type="entry name" value="Cadherins"/>
    <property type="match status" value="33"/>
</dbReference>
<dbReference type="InterPro" id="IPR002126">
    <property type="entry name" value="Cadherin-like_dom"/>
</dbReference>
<dbReference type="GO" id="GO:0008104">
    <property type="term" value="P:intracellular protein localization"/>
    <property type="evidence" value="ECO:0007669"/>
    <property type="project" value="UniProtKB-ARBA"/>
</dbReference>
<dbReference type="GO" id="GO:0008013">
    <property type="term" value="F:beta-catenin binding"/>
    <property type="evidence" value="ECO:0007669"/>
    <property type="project" value="TreeGrafter"/>
</dbReference>
<dbReference type="FunFam" id="2.60.40.60:FF:000039">
    <property type="entry name" value="FAT atypical cadherin 3"/>
    <property type="match status" value="1"/>
</dbReference>
<dbReference type="PANTHER" id="PTHR24027:SF422">
    <property type="entry name" value="CADHERIN DOMAIN-CONTAINING PROTEIN"/>
    <property type="match status" value="1"/>
</dbReference>
<evidence type="ECO:0000313" key="22">
    <source>
        <dbReference type="Proteomes" id="UP001487740"/>
    </source>
</evidence>
<protein>
    <submittedName>
        <fullName evidence="21">Uncharacterized protein</fullName>
    </submittedName>
</protein>
<feature type="disulfide bond" evidence="15">
    <location>
        <begin position="4146"/>
        <end position="4155"/>
    </location>
</feature>
<sequence>MMPQGAGLRASRPSQPPAHYSREHHRLNPRPHSLPCLLLLFVLAIPLTLCWGSAVASSSDSFKFLRDRYYVKIYENSLPMTHVSGEELMCISLDNLAPSIHITFHIVGGDTHGFFTAETEEVGGLAVLQVRTKTGLRDVLNRERSERYDLVVEARAKNPVRRGAPLRARTNVTVNVLDTNDNVPLFYPTSYQVSVGEDASIHTPLLSVTAHDPDDGNNGQVYYLLEDHNTDLFAIHPVRGVLSITRTLSYTYGRIHTITILAKDRGPQPPNMRAFVAARATVEVQVYQVNIHAPQIYVQHLPHVVEHSHTHIYAIIRVDDEDEGESGRVDKVTIVAGDLDRLFSITRGSHSKEYNLAVLKLLDRELAPEGYNLTLQAVDCGTPSRRTRVNVHVNIADVNDHAPVFAREQYEEAVSEEAPPNTPVVRVAASDTDQGINGRVLFRIVAGNEDEKFRINPRTGLISTGDWLDHELTASYSLTVAAVDQASNARRKQSSAKVIIRILDANDNAPQFNTPNTEVTIDENEPVGSYVTRMLATDADSGENRFLSYSIANLDQVPFVIDPFDGTIRTSSVLDFEAQRRVYTIKVRASDWGSPYKRETETTVKVKIRDVNDNRPQFVGVDCKGWVSIDAPVGTSVLTLSAVDLDNGSSVIYRLQNDMDEECWSVESSTGVLALTCDLRTLLPHDAPKTYLLNVTSSDGTHMSDATGVTITVITKRSEDHASLKRYSHVECHETGIGSKAAEVKAAAAENNAAEEHYALLPLRYGYNSHKPELPEKFPSIVKVREDVDIGTKLLTVAAKDHDRGHNGRVVYAVSNGDTDSVFKIGFETGILQVVAQLDRERTPEYNLNITVYDLGVPHRSASRNLTVKVIDVNDNAPEFNRVSYSLHLPENTRNGTSVAQLSAQDADEGLNAEVTYELVSDVDEFMVDKVTGVLYMLGGLDRERRSEYDLRVRAWDSAPENPQSALARVIVTVLDINDCPPEFGAARSLKVDIPEDLPVGAVVATLQATDQDMGAGGQLTYTLTSDHGDVFRIDAQTGVVRLAETLDYEARQSYNVTVRAQDGGTPPLHAHASLFVRVHDVDENLGPPRFPQRVLRGWVKENLPPGAEVITLEARDPDNDQLVYTITGGDGVGYFSVDMQGVIRTVVSLDREAARGYWLAVVVSDGGAAPLTDTCHIFVEVEDVNDHIPQTEEPAYHTFVSENLPPDTSVLTLVASDGDLAPSNISFAITKGNEEVHFKINPQNGVISTLVPLDREEQAEYELWVMVSDGQLSSITPAFITVSDVNDNPPEFLESLYRVTVPARSKTKKRAALFRVFARDADVGMNGDLDYSIKTGKNKKGRFKIHPKTGQVYSNKAFPPSKTFELMIQAKDNGQPQMSATTRVLVRVVDVPDSSSNPPVLPPQPPAHVMETDPPGHLVAFVNAQDPDNDTLWYYITDGDDSGRFCMGVDSGLVSLARPLDHEDQYHYSLTVMATDGVHSNSTKLVVEVMNANDHRPVFSAKKYEGTISEDVEPGATVLTLQCRDKDQAPLTFSSVYFTLHHAHALASQGLFTVDSFTGDVLVAEPLDREVAGVHELTVSCRDRGRRENADFARVLVTVKDANDHAPVFLEPMIIAKISVGSAVGTPVVRVLALDHDKGENGMISYSIFEGNAGGIFSIDSALGVISLTRTLLEAEPSEYLLLVRAMDHAIQAKAASVPVRVIVTSSQNSPPSWEENNPKVVEVGEWVAVGTGLARITASSPSSLHYSLTSGNDNSPFIISPASGVVSVATPLDYESTSWYNLTITATNLAGLSRSTWLGVTVLDENDWWPEWERLGYHGSVLQTATRGSPVMATHSQNLSQLTVTAQDLDQGYNGRVTYSLVERNIGKYFSINRHTGAIWVSGNLEEVAGTTIEFSVWATDGGSPKRECVAPAPVFVAVKTVKAAPVAFSEKLYSAILYQPTFPGVRVFCLDPLDEQQQHVEVNSKHRLVYSIAAGDDRENFEFDSTSRCVKVHDKTSLKSHYNLTLQATDGYASMTATAEVMIQDAPLSTLVFTQDQYWATVIENSTKEMNVAALGLKGQPLNHHVHFTILNPNEKFDIHSTAGVIKTTGRSFDREAEDHYTLVVEARDVEGATNVAHVLVHVAVMDVNDNEPVFINRPYHALVSTMSPRGDVVTKVQAIDADSGEFGSIRYELVRGSGELFSVNKKTGEISLKQSLMAADKTYSLTVAAYDGGNPPLSSQAHVLIRVVSSEGPMFTAARYETSVPENAAEGTPVMRVEATSTSGEPVMYTIVAGNNEEKFAIDYSTGVIQTTDMLDYEAAHSHNITVRARDPFTGSHTDAYITIMVTDVNDNPPEFTHYIFKGDVSEAAAPGHVILQVSARDVDTGMGGSVRYSCGGECIGFDLRSTDGAVVLTKQLDAEDDSQHEFVVVATDSGIPQLSATAVVVIHVVDFNDNPPVWRQDSYSCRVSAEAQPGHVVTSMSASDPDAGQVMPLRYAIHSGDRNGIFKMDSLTGVLTVTAPHKLENVTSLNLNMSVTDGVHMVFKVLHVSIVPSNHHAPRFNRTLYEAYVEENSSPGQLVTNLFAYDPDTGGFGTLHYSILHQTSEDAFTIDKEGNLFTERQLDRESLALHTLKLSVMDEGGRASFTTVRLTIRDKNDNPPIFTLPEYQSNINTDMAPGTTILKVEAGDADEGVNSEVEYRMYEANSSEALKLFAVDPLTGEVTITQSLQGRETEVYQFFIRGEDKGSPPHHSDVPITIFLLPAYESPPHCAKKYAQFFMREDDPVGNVIATLWMEGPQEVQYSIVADEDTEQRVAGEEKGSGESSGPFAVTSTGLVVTRKSLDHERRRIHRITVTNHTLATPPTVDYMTISVMVMDVNDCSPRFSEISYTTLVAENSEVGDVITILTATDEDEGNNGQIQYSLSQDEDAIIKSTFHIDPHTGTLTLAALLDRETIAQYSFTVIATDGGQKPLSTSVSVTVKVMDYNDNPPVFTKDTYITAVPEDTATGTAVVELSVTDADETMAELDYFITGGDPDGHFLVHTSGQVYVASVLDREKQAEYTLTVTVTDGKFTANTTVTITVIDVNDNGPVCKEPVYRRDVSEGVTPGTHIASVVSWDADEGTAARSRYTLTGDGAEHFSIDQLSGHVATATQLDRETQDRYVLTVIIEDWEHADWQCEVLLEVTVTDTNDNSPSFTLASHSATLPEDAPVNTVVLKMHATDPDLGINRRVHYNFVDSADGHFTIDEMEGVVSLARPLDREIRDSYILTVRAIDQGVPPLSSTTQLTVTVSDVNDNAPEFVRKLHEITVKENTPLGTEVLRVMATSRDIGINAEISYSLQHTTREKYLHIHPKTGVISIGGEVDFERVQQVVATIVATDGGTPPLSATALVNLTITDINDNAPVFTLPTYTATVREDALQGASVVQVSANDLDSGVNSLVRYSIKAGNDAYCFAIEDDTGIITVIKKLDREEVANYQLTVSAWDLGTPTNTAVAQVLIHVGDVNDNSPIFTQDNYTVVVQENRPVGYSLMRLMATDADADPNGAPFTWEVINQPIEGRAFTLDQDGSLRLATNRLNHQVQDKYVVQVRVWDSGSPPLHANTHVTVNVVEESRYPPTLFPLTSVVISFRAAFPGGIIGRITALDQDPYDTLQYSIAPYPTEVSFIKYFDIDGQDGTLVALTPLDAGNYSVNVSVSDGRYHRTVQASIQVLVITEEMVENSVIVRLGPLSSDEFLSRYQKFFLNAVATELSIDEESVMLVSLQPTLLHSHSLEKIDYIPQRAKRDIQRSLDVLIVVQLSEVFLTREHLLVKLKMKQADIKHRLGLPLVEVMESMCVSDSKCGGHGDCVDIVKVSEDVAMPFSTQLSSFVAPRFSQEVGCVCDQGYGGDECTTLVNACGHRPCAEYEECSPTNTSSRGYTCQCPSGRAGPSCQVDLTKCRSPTCHYPLRPLSFKGKSYAQYSIARQTESSSLVLSAFMRTRNPVGTLVFAAGDVDYSVLEVAGGHVQYRWDCGSGEGLVRVSTVTVNNDKWHFINLTREGTISTLSVDGEVSLGAAPGANDILNTDSGFMYLGATVNKEHGSGLSSYSHTSLGFVGCLDQVVINGIELPVAITGMSSGDAVLTRLANVELQCPNVLPVAGVCGSYPCQNSGTCIENENSYKCTCPPRFTGAQCQVDTAPCSSSPCLNGGKCIVVGHTYKCHCPTKLSGKRCEYGVFCNPNPCQNGGRCEEGADGPICKCQHFTGAMCQLDIDECTRNPCQNSGTCLNFFGGFKCICSSNVTGEYCTEKVKRPQETSSSLNITLEELVCILAVFLGCVMAVLLLGAWQRRRWRHKRHQQNNRIKLTDHHVKNDLKANDAPKRNSKICNVEADQQGPPLPPRPASYTPSGTDSAILNTLKHLADLSAAGHESLELETLSRCSHELLHSLNKPVVMPPNLSPPPPSNSDSDSLHKPWDHHNNLNDSNFMPIKDVGCDLVTNLGDTHASPGRQSPFSDDSSERGRGSSPPAVPPLPSPHLLGRRTRTGLSHPEVIPVDCDPIRPVSCTPQISTSTFHGSNTRAPGESGGFRNFKKGYPPTQPKKKGYHWDDYDMRGSRTLVGCGDGATAAPPDLLMLAEGTSLVPTDDVMEGEPLLPRSGHNSYMPVHRDAAATPLLYVDARDPQEASEDNDDDGNDDDPCSFEEILLANNISIGSSQDLAADHMAKYNIVSDLEDDCTESPLKISNVPSAADGVNKLGSPRSRRPFHRRDYSRVSDLSFLSALEEEGVDDSMYTLEMDQLYTKWMHWYGKCHSKYQLCKSHFLKEEQQEGTTK</sequence>
<dbReference type="FunFam" id="2.60.40.60:FF:000116">
    <property type="entry name" value="Dachsous cadherin-related 2"/>
    <property type="match status" value="1"/>
</dbReference>
<keyword evidence="6" id="KW-0732">Signal</keyword>
<keyword evidence="12 15" id="KW-1015">Disulfide bond</keyword>
<dbReference type="GO" id="GO:0007431">
    <property type="term" value="P:salivary gland development"/>
    <property type="evidence" value="ECO:0007669"/>
    <property type="project" value="UniProtKB-ARBA"/>
</dbReference>
<feature type="domain" description="Cadherin" evidence="20">
    <location>
        <begin position="65"/>
        <end position="186"/>
    </location>
</feature>
<evidence type="ECO:0000256" key="6">
    <source>
        <dbReference type="ARBA" id="ARBA00022729"/>
    </source>
</evidence>
<feature type="domain" description="Cadherin" evidence="20">
    <location>
        <begin position="986"/>
        <end position="1091"/>
    </location>
</feature>
<evidence type="ECO:0000256" key="5">
    <source>
        <dbReference type="ARBA" id="ARBA00022692"/>
    </source>
</evidence>
<evidence type="ECO:0000256" key="16">
    <source>
        <dbReference type="SAM" id="MobiDB-lite"/>
    </source>
</evidence>
<feature type="disulfide bond" evidence="15">
    <location>
        <begin position="3905"/>
        <end position="3914"/>
    </location>
</feature>
<dbReference type="FunFam" id="2.10.25.10:FF:000125">
    <property type="entry name" value="Neurogenic locus notch protein-like"/>
    <property type="match status" value="1"/>
</dbReference>
<dbReference type="FunFam" id="2.60.40.60:FF:000100">
    <property type="entry name" value="protocadherin Fat 2"/>
    <property type="match status" value="1"/>
</dbReference>
<dbReference type="InterPro" id="IPR015919">
    <property type="entry name" value="Cadherin-like_sf"/>
</dbReference>
<dbReference type="SUPFAM" id="SSF49313">
    <property type="entry name" value="Cadherin-like"/>
    <property type="match status" value="33"/>
</dbReference>
<dbReference type="PROSITE" id="PS00010">
    <property type="entry name" value="ASX_HYDROXYL"/>
    <property type="match status" value="1"/>
</dbReference>
<feature type="domain" description="Laminin G" evidence="18">
    <location>
        <begin position="3930"/>
        <end position="4114"/>
    </location>
</feature>
<dbReference type="FunFam" id="2.60.40.60:FF:000037">
    <property type="entry name" value="FAT atypical cadherin 1"/>
    <property type="match status" value="2"/>
</dbReference>
<evidence type="ECO:0000259" key="19">
    <source>
        <dbReference type="PROSITE" id="PS50026"/>
    </source>
</evidence>
<feature type="domain" description="Cadherin" evidence="20">
    <location>
        <begin position="312"/>
        <end position="405"/>
    </location>
</feature>
<dbReference type="PROSITE" id="PS50026">
    <property type="entry name" value="EGF_3"/>
    <property type="match status" value="5"/>
</dbReference>
<dbReference type="InterPro" id="IPR000742">
    <property type="entry name" value="EGF"/>
</dbReference>
<feature type="domain" description="Cadherin" evidence="20">
    <location>
        <begin position="776"/>
        <end position="880"/>
    </location>
</feature>
<dbReference type="GO" id="GO:0005509">
    <property type="term" value="F:calcium ion binding"/>
    <property type="evidence" value="ECO:0007669"/>
    <property type="project" value="UniProtKB-UniRule"/>
</dbReference>
<feature type="domain" description="Cadherin" evidence="20">
    <location>
        <begin position="2341"/>
        <end position="2443"/>
    </location>
</feature>
<dbReference type="GO" id="GO:0001736">
    <property type="term" value="P:establishment of planar polarity"/>
    <property type="evidence" value="ECO:0007669"/>
    <property type="project" value="UniProtKB-ARBA"/>
</dbReference>
<dbReference type="GO" id="GO:0007424">
    <property type="term" value="P:open tracheal system development"/>
    <property type="evidence" value="ECO:0007669"/>
    <property type="project" value="UniProtKB-ARBA"/>
</dbReference>
<feature type="domain" description="Cadherin" evidence="20">
    <location>
        <begin position="187"/>
        <end position="296"/>
    </location>
</feature>
<feature type="domain" description="Cadherin" evidence="20">
    <location>
        <begin position="3496"/>
        <end position="3602"/>
    </location>
</feature>
<evidence type="ECO:0000256" key="11">
    <source>
        <dbReference type="ARBA" id="ARBA00023136"/>
    </source>
</evidence>
<evidence type="ECO:0000256" key="10">
    <source>
        <dbReference type="ARBA" id="ARBA00022989"/>
    </source>
</evidence>
<dbReference type="InterPro" id="IPR020894">
    <property type="entry name" value="Cadherin_CS"/>
</dbReference>
<feature type="domain" description="Cadherin" evidence="20">
    <location>
        <begin position="2870"/>
        <end position="2977"/>
    </location>
</feature>
<keyword evidence="11 17" id="KW-0472">Membrane</keyword>
<feature type="domain" description="Cadherin" evidence="20">
    <location>
        <begin position="1402"/>
        <end position="1500"/>
    </location>
</feature>
<feature type="domain" description="Cadherin" evidence="20">
    <location>
        <begin position="1815"/>
        <end position="1945"/>
    </location>
</feature>
<dbReference type="InterPro" id="IPR001881">
    <property type="entry name" value="EGF-like_Ca-bd_dom"/>
</dbReference>
<dbReference type="CDD" id="cd11304">
    <property type="entry name" value="Cadherin_repeat"/>
    <property type="match status" value="33"/>
</dbReference>
<feature type="domain" description="Cadherin" evidence="20">
    <location>
        <begin position="1611"/>
        <end position="1715"/>
    </location>
</feature>
<evidence type="ECO:0000313" key="21">
    <source>
        <dbReference type="EMBL" id="KAK8398555.1"/>
    </source>
</evidence>
<dbReference type="GO" id="GO:0016477">
    <property type="term" value="P:cell migration"/>
    <property type="evidence" value="ECO:0007669"/>
    <property type="project" value="TreeGrafter"/>
</dbReference>
<feature type="compositionally biased region" description="Pro residues" evidence="16">
    <location>
        <begin position="4414"/>
        <end position="4425"/>
    </location>
</feature>
<dbReference type="Pfam" id="PF02210">
    <property type="entry name" value="Laminin_G_2"/>
    <property type="match status" value="1"/>
</dbReference>
<dbReference type="Gene3D" id="2.60.120.200">
    <property type="match status" value="1"/>
</dbReference>
<feature type="domain" description="Cadherin" evidence="20">
    <location>
        <begin position="1294"/>
        <end position="1402"/>
    </location>
</feature>
<dbReference type="InterPro" id="IPR001791">
    <property type="entry name" value="Laminin_G"/>
</dbReference>
<dbReference type="SMART" id="SM00112">
    <property type="entry name" value="CA"/>
    <property type="match status" value="34"/>
</dbReference>
<comment type="caution">
    <text evidence="21">The sequence shown here is derived from an EMBL/GenBank/DDBJ whole genome shotgun (WGS) entry which is preliminary data.</text>
</comment>
<evidence type="ECO:0000256" key="7">
    <source>
        <dbReference type="ARBA" id="ARBA00022737"/>
    </source>
</evidence>
<feature type="domain" description="Cadherin" evidence="20">
    <location>
        <begin position="3078"/>
        <end position="3181"/>
    </location>
</feature>
<feature type="region of interest" description="Disordered" evidence="16">
    <location>
        <begin position="4461"/>
        <end position="4503"/>
    </location>
</feature>
<dbReference type="GO" id="GO:0048565">
    <property type="term" value="P:digestive tract development"/>
    <property type="evidence" value="ECO:0007669"/>
    <property type="project" value="UniProtKB-ARBA"/>
</dbReference>
<keyword evidence="22" id="KW-1185">Reference proteome</keyword>
<dbReference type="InterPro" id="IPR013320">
    <property type="entry name" value="ConA-like_dom_sf"/>
</dbReference>
<dbReference type="InterPro" id="IPR000152">
    <property type="entry name" value="EGF-type_Asp/Asn_hydroxyl_site"/>
</dbReference>
<gene>
    <name evidence="21" type="ORF">O3P69_004013</name>
</gene>
<dbReference type="FunFam" id="2.10.25.10:FF:000472">
    <property type="entry name" value="Uncharacterized protein, isoform A"/>
    <property type="match status" value="1"/>
</dbReference>
<feature type="domain" description="Cadherin" evidence="20">
    <location>
        <begin position="2648"/>
        <end position="2755"/>
    </location>
</feature>
<dbReference type="GO" id="GO:0048589">
    <property type="term" value="P:developmental growth"/>
    <property type="evidence" value="ECO:0007669"/>
    <property type="project" value="UniProtKB-ARBA"/>
</dbReference>
<accession>A0AAW0UFZ8</accession>
<dbReference type="FunFam" id="2.60.40.60:FF:000058">
    <property type="entry name" value="FAT atypical cadherin 3"/>
    <property type="match status" value="1"/>
</dbReference>
<dbReference type="GO" id="GO:0005912">
    <property type="term" value="C:adherens junction"/>
    <property type="evidence" value="ECO:0007669"/>
    <property type="project" value="TreeGrafter"/>
</dbReference>
<feature type="domain" description="Cadherin" evidence="20">
    <location>
        <begin position="1717"/>
        <end position="1814"/>
    </location>
</feature>
<dbReference type="SMART" id="SM00179">
    <property type="entry name" value="EGF_CA"/>
    <property type="match status" value="3"/>
</dbReference>
<feature type="domain" description="Cadherin" evidence="20">
    <location>
        <begin position="3182"/>
        <end position="3285"/>
    </location>
</feature>
<feature type="domain" description="Cadherin" evidence="20">
    <location>
        <begin position="3391"/>
        <end position="3495"/>
    </location>
</feature>
<keyword evidence="3" id="KW-1003">Cell membrane</keyword>
<dbReference type="FunFam" id="2.60.40.60:FF:000084">
    <property type="entry name" value="FAT atypical cadherin 3"/>
    <property type="match status" value="1"/>
</dbReference>